<keyword evidence="1 2" id="KW-0732">Signal</keyword>
<proteinExistence type="predicted"/>
<dbReference type="SUPFAM" id="SSF56235">
    <property type="entry name" value="N-terminal nucleophile aminohydrolases (Ntn hydrolases)"/>
    <property type="match status" value="1"/>
</dbReference>
<gene>
    <name evidence="4" type="ORF">BST85_06820</name>
</gene>
<evidence type="ECO:0000259" key="3">
    <source>
        <dbReference type="Pfam" id="PF18962"/>
    </source>
</evidence>
<evidence type="ECO:0000313" key="4">
    <source>
        <dbReference type="EMBL" id="PQB04639.1"/>
    </source>
</evidence>
<protein>
    <recommendedName>
        <fullName evidence="3">Secretion system C-terminal sorting domain-containing protein</fullName>
    </recommendedName>
</protein>
<comment type="caution">
    <text evidence="4">The sequence shown here is derived from an EMBL/GenBank/DDBJ whole genome shotgun (WGS) entry which is preliminary data.</text>
</comment>
<dbReference type="Proteomes" id="UP000239800">
    <property type="component" value="Unassembled WGS sequence"/>
</dbReference>
<evidence type="ECO:0000313" key="5">
    <source>
        <dbReference type="Proteomes" id="UP000239800"/>
    </source>
</evidence>
<keyword evidence="5" id="KW-1185">Reference proteome</keyword>
<dbReference type="PANTHER" id="PTHR39328:SF1">
    <property type="entry name" value="BLL2871 PROTEIN"/>
    <property type="match status" value="1"/>
</dbReference>
<reference evidence="4 5" key="1">
    <citation type="submission" date="2016-11" db="EMBL/GenBank/DDBJ databases">
        <title>Trade-off between light-utilization and light-protection in marine flavobacteria.</title>
        <authorList>
            <person name="Kumagai Y."/>
        </authorList>
    </citation>
    <scope>NUCLEOTIDE SEQUENCE [LARGE SCALE GENOMIC DNA]</scope>
    <source>
        <strain evidence="4 5">NBRC 107741</strain>
    </source>
</reference>
<dbReference type="RefSeq" id="WP_181039978.1">
    <property type="nucleotide sequence ID" value="NZ_MQUB01000001.1"/>
</dbReference>
<dbReference type="AlphaFoldDB" id="A0A2S7KPT4"/>
<feature type="signal peptide" evidence="2">
    <location>
        <begin position="1"/>
        <end position="19"/>
    </location>
</feature>
<sequence>MKRILLLSFTLFTVLGLRAQDTFSIIAVDPETGEVGSAGASCVQGIGDVDLSDIISDIIPGRGGINAQALVCVPNPNLDSGIDLMDGGASPQEVIDFLLANDACGAGGPQDRQYGVVDFDTEGNPRSAGFTGSQNQAYAEDRQGPTYSIQGNILLDQSVLDNMEDNFNNTEGTLADRLMSALQGANFAGADSRCLEEGTSSTVAYIMVYKEDDAPGNPYLKLNVGELPAGEEPIDALQELYDAFLGTDNIALSQNIGLSPNPVTDRLNIMTVDGIRVDQVSVFDISGKQLMQINNSGSSQIYLDTASLPAGVYFARILTDQGSLTKRFIKQ</sequence>
<dbReference type="Pfam" id="PF06267">
    <property type="entry name" value="DUF1028"/>
    <property type="match status" value="1"/>
</dbReference>
<dbReference type="PANTHER" id="PTHR39328">
    <property type="entry name" value="BLL2871 PROTEIN"/>
    <property type="match status" value="1"/>
</dbReference>
<feature type="chain" id="PRO_5015584358" description="Secretion system C-terminal sorting domain-containing protein" evidence="2">
    <location>
        <begin position="20"/>
        <end position="331"/>
    </location>
</feature>
<dbReference type="InterPro" id="IPR010430">
    <property type="entry name" value="DUF1028"/>
</dbReference>
<dbReference type="EMBL" id="MQUB01000001">
    <property type="protein sequence ID" value="PQB04639.1"/>
    <property type="molecule type" value="Genomic_DNA"/>
</dbReference>
<dbReference type="Pfam" id="PF18962">
    <property type="entry name" value="Por_Secre_tail"/>
    <property type="match status" value="1"/>
</dbReference>
<dbReference type="InterPro" id="IPR029055">
    <property type="entry name" value="Ntn_hydrolases_N"/>
</dbReference>
<dbReference type="NCBIfam" id="TIGR04183">
    <property type="entry name" value="Por_Secre_tail"/>
    <property type="match status" value="1"/>
</dbReference>
<dbReference type="InterPro" id="IPR026444">
    <property type="entry name" value="Secre_tail"/>
</dbReference>
<accession>A0A2S7KPT4</accession>
<name>A0A2S7KPT4_9FLAO</name>
<evidence type="ECO:0000256" key="1">
    <source>
        <dbReference type="ARBA" id="ARBA00022729"/>
    </source>
</evidence>
<evidence type="ECO:0000256" key="2">
    <source>
        <dbReference type="SAM" id="SignalP"/>
    </source>
</evidence>
<dbReference type="Gene3D" id="3.60.20.10">
    <property type="entry name" value="Glutamine Phosphoribosylpyrophosphate, subunit 1, domain 1"/>
    <property type="match status" value="1"/>
</dbReference>
<organism evidence="4 5">
    <name type="scientific">Aureitalea marina</name>
    <dbReference type="NCBI Taxonomy" id="930804"/>
    <lineage>
        <taxon>Bacteria</taxon>
        <taxon>Pseudomonadati</taxon>
        <taxon>Bacteroidota</taxon>
        <taxon>Flavobacteriia</taxon>
        <taxon>Flavobacteriales</taxon>
        <taxon>Flavobacteriaceae</taxon>
        <taxon>Aureitalea</taxon>
    </lineage>
</organism>
<feature type="domain" description="Secretion system C-terminal sorting" evidence="3">
    <location>
        <begin position="260"/>
        <end position="329"/>
    </location>
</feature>